<evidence type="ECO:0000313" key="7">
    <source>
        <dbReference type="Proteomes" id="UP001165079"/>
    </source>
</evidence>
<dbReference type="SUPFAM" id="SSF51905">
    <property type="entry name" value="FAD/NAD(P)-binding domain"/>
    <property type="match status" value="1"/>
</dbReference>
<comment type="pathway">
    <text evidence="1 4">Carotenoid biosynthesis.</text>
</comment>
<sequence length="472" mass="49754">MVVGAGLAGLACALHLRGAGAEVTVLERAAAPGGVAAESRVGGHRFDLGPTVLTAPDLLDRAFAAVGERASDRLDLVRLDPAYRGLFADGSTLDVLAEPEAMAAYLERECGRADAEGYLRYAAHVGELYRIQIRDFIDRSLDTPRDLLTLNLLRLAAKGGFGRLGPLVERHFRDERLRRLFSFQALYAGLAPSRALALYAVISYLDAIAGVWYPRGGMHQVPLAMAAAAAAAGVEFHYGAEATGVETRAGRAIAVHAGQRYPADAVVLAVDRSVAARLLDRAPRRGRSSPSCVVVHLAAAAGARPGLAHHNLVFGAAWDETFRDIIDRGRVMRDPSLLVTNPGDGGLYVLAPAPNLAVGGIDWDERGPSYAAELLDGLARRGIDLPREPALITTPADWARAGHTDGTPFALAHTFAQTGPFRPRIGVPGLANVAMAGAATQPGVGVPMVLVSGRLAARKVLGAQGVRGQREI</sequence>
<dbReference type="GO" id="GO:0016117">
    <property type="term" value="P:carotenoid biosynthetic process"/>
    <property type="evidence" value="ECO:0007669"/>
    <property type="project" value="UniProtKB-KW"/>
</dbReference>
<evidence type="ECO:0000256" key="2">
    <source>
        <dbReference type="ARBA" id="ARBA00022746"/>
    </source>
</evidence>
<feature type="domain" description="Amine oxidase" evidence="5">
    <location>
        <begin position="7"/>
        <end position="461"/>
    </location>
</feature>
<keyword evidence="2 4" id="KW-0125">Carotenoid biosynthesis</keyword>
<protein>
    <submittedName>
        <fullName evidence="6">Phytoene dehydrogenase</fullName>
    </submittedName>
</protein>
<reference evidence="6" key="1">
    <citation type="submission" date="2023-03" db="EMBL/GenBank/DDBJ databases">
        <title>Actinorhabdospora filicis NBRC 111898.</title>
        <authorList>
            <person name="Ichikawa N."/>
            <person name="Sato H."/>
            <person name="Tonouchi N."/>
        </authorList>
    </citation>
    <scope>NUCLEOTIDE SEQUENCE</scope>
    <source>
        <strain evidence="6">NBRC 111898</strain>
    </source>
</reference>
<organism evidence="6 7">
    <name type="scientific">Actinorhabdospora filicis</name>
    <dbReference type="NCBI Taxonomy" id="1785913"/>
    <lineage>
        <taxon>Bacteria</taxon>
        <taxon>Bacillati</taxon>
        <taxon>Actinomycetota</taxon>
        <taxon>Actinomycetes</taxon>
        <taxon>Micromonosporales</taxon>
        <taxon>Micromonosporaceae</taxon>
        <taxon>Actinorhabdospora</taxon>
    </lineage>
</organism>
<dbReference type="InterPro" id="IPR002937">
    <property type="entry name" value="Amino_oxidase"/>
</dbReference>
<proteinExistence type="inferred from homology"/>
<name>A0A9W6SQ55_9ACTN</name>
<dbReference type="Gene3D" id="3.50.50.60">
    <property type="entry name" value="FAD/NAD(P)-binding domain"/>
    <property type="match status" value="2"/>
</dbReference>
<dbReference type="Pfam" id="PF01593">
    <property type="entry name" value="Amino_oxidase"/>
    <property type="match status" value="1"/>
</dbReference>
<gene>
    <name evidence="6" type="ORF">Afil01_49980</name>
</gene>
<dbReference type="NCBIfam" id="TIGR02734">
    <property type="entry name" value="crtI_fam"/>
    <property type="match status" value="1"/>
</dbReference>
<keyword evidence="3 4" id="KW-0560">Oxidoreductase</keyword>
<evidence type="ECO:0000256" key="4">
    <source>
        <dbReference type="RuleBase" id="RU362075"/>
    </source>
</evidence>
<dbReference type="InterPro" id="IPR036188">
    <property type="entry name" value="FAD/NAD-bd_sf"/>
</dbReference>
<dbReference type="PANTHER" id="PTHR43734:SF1">
    <property type="entry name" value="PHYTOENE DESATURASE"/>
    <property type="match status" value="1"/>
</dbReference>
<evidence type="ECO:0000256" key="3">
    <source>
        <dbReference type="ARBA" id="ARBA00023002"/>
    </source>
</evidence>
<dbReference type="InterPro" id="IPR014105">
    <property type="entry name" value="Carotenoid/retinoid_OxRdtase"/>
</dbReference>
<dbReference type="AlphaFoldDB" id="A0A9W6SQ55"/>
<dbReference type="Proteomes" id="UP001165079">
    <property type="component" value="Unassembled WGS sequence"/>
</dbReference>
<comment type="similarity">
    <text evidence="4">Belongs to the carotenoid/retinoid oxidoreductase family.</text>
</comment>
<dbReference type="GO" id="GO:0016491">
    <property type="term" value="F:oxidoreductase activity"/>
    <property type="evidence" value="ECO:0007669"/>
    <property type="project" value="UniProtKB-KW"/>
</dbReference>
<evidence type="ECO:0000256" key="1">
    <source>
        <dbReference type="ARBA" id="ARBA00004829"/>
    </source>
</evidence>
<evidence type="ECO:0000313" key="6">
    <source>
        <dbReference type="EMBL" id="GLZ80191.1"/>
    </source>
</evidence>
<dbReference type="EMBL" id="BSTX01000003">
    <property type="protein sequence ID" value="GLZ80191.1"/>
    <property type="molecule type" value="Genomic_DNA"/>
</dbReference>
<comment type="caution">
    <text evidence="6">The sequence shown here is derived from an EMBL/GenBank/DDBJ whole genome shotgun (WGS) entry which is preliminary data.</text>
</comment>
<keyword evidence="7" id="KW-1185">Reference proteome</keyword>
<evidence type="ECO:0000259" key="5">
    <source>
        <dbReference type="Pfam" id="PF01593"/>
    </source>
</evidence>
<accession>A0A9W6SQ55</accession>
<dbReference type="PANTHER" id="PTHR43734">
    <property type="entry name" value="PHYTOENE DESATURASE"/>
    <property type="match status" value="1"/>
</dbReference>